<evidence type="ECO:0000256" key="10">
    <source>
        <dbReference type="ARBA" id="ARBA00037847"/>
    </source>
</evidence>
<feature type="region of interest" description="Disordered" evidence="12">
    <location>
        <begin position="1"/>
        <end position="44"/>
    </location>
</feature>
<evidence type="ECO:0000256" key="8">
    <source>
        <dbReference type="ARBA" id="ARBA00023136"/>
    </source>
</evidence>
<reference evidence="13" key="1">
    <citation type="submission" date="2020-03" db="EMBL/GenBank/DDBJ databases">
        <title>A high-quality chromosome-level genome assembly of a woody plant with both climbing and erect habits, Rhamnella rubrinervis.</title>
        <authorList>
            <person name="Lu Z."/>
            <person name="Yang Y."/>
            <person name="Zhu X."/>
            <person name="Sun Y."/>
        </authorList>
    </citation>
    <scope>NUCLEOTIDE SEQUENCE</scope>
    <source>
        <strain evidence="13">BYM</strain>
        <tissue evidence="13">Leaf</tissue>
    </source>
</reference>
<feature type="compositionally biased region" description="Low complexity" evidence="12">
    <location>
        <begin position="1"/>
        <end position="19"/>
    </location>
</feature>
<keyword evidence="4 11" id="KW-0808">Transferase</keyword>
<dbReference type="PANTHER" id="PTHR10108">
    <property type="entry name" value="SAM-DEPENDENT METHYLTRANSFERASE"/>
    <property type="match status" value="1"/>
</dbReference>
<evidence type="ECO:0000256" key="1">
    <source>
        <dbReference type="ARBA" id="ARBA00004606"/>
    </source>
</evidence>
<evidence type="ECO:0000256" key="7">
    <source>
        <dbReference type="ARBA" id="ARBA00022989"/>
    </source>
</evidence>
<dbReference type="SUPFAM" id="SSF53335">
    <property type="entry name" value="S-adenosyl-L-methionine-dependent methyltransferases"/>
    <property type="match status" value="2"/>
</dbReference>
<dbReference type="Proteomes" id="UP000796880">
    <property type="component" value="Unassembled WGS sequence"/>
</dbReference>
<dbReference type="GO" id="GO:0008168">
    <property type="term" value="F:methyltransferase activity"/>
    <property type="evidence" value="ECO:0007669"/>
    <property type="project" value="UniProtKB-UniRule"/>
</dbReference>
<evidence type="ECO:0000256" key="2">
    <source>
        <dbReference type="ARBA" id="ARBA00008361"/>
    </source>
</evidence>
<organism evidence="13 14">
    <name type="scientific">Rhamnella rubrinervis</name>
    <dbReference type="NCBI Taxonomy" id="2594499"/>
    <lineage>
        <taxon>Eukaryota</taxon>
        <taxon>Viridiplantae</taxon>
        <taxon>Streptophyta</taxon>
        <taxon>Embryophyta</taxon>
        <taxon>Tracheophyta</taxon>
        <taxon>Spermatophyta</taxon>
        <taxon>Magnoliopsida</taxon>
        <taxon>eudicotyledons</taxon>
        <taxon>Gunneridae</taxon>
        <taxon>Pentapetalae</taxon>
        <taxon>rosids</taxon>
        <taxon>fabids</taxon>
        <taxon>Rosales</taxon>
        <taxon>Rhamnaceae</taxon>
        <taxon>rhamnoid group</taxon>
        <taxon>Rhamneae</taxon>
        <taxon>Rhamnella</taxon>
    </lineage>
</organism>
<feature type="compositionally biased region" description="Basic and acidic residues" evidence="12">
    <location>
        <begin position="23"/>
        <end position="40"/>
    </location>
</feature>
<keyword evidence="14" id="KW-1185">Reference proteome</keyword>
<keyword evidence="7 11" id="KW-1133">Transmembrane helix</keyword>
<evidence type="ECO:0000313" key="14">
    <source>
        <dbReference type="Proteomes" id="UP000796880"/>
    </source>
</evidence>
<accession>A0A8K0H4T1</accession>
<dbReference type="GO" id="GO:0012505">
    <property type="term" value="C:endomembrane system"/>
    <property type="evidence" value="ECO:0007669"/>
    <property type="project" value="UniProtKB-SubCell"/>
</dbReference>
<keyword evidence="3 11" id="KW-0489">Methyltransferase</keyword>
<comment type="subcellular location">
    <subcellularLocation>
        <location evidence="10">Endomembrane system</location>
        <topology evidence="10">Single-pass membrane protein</topology>
    </subcellularLocation>
    <subcellularLocation>
        <location evidence="1 11">Membrane</location>
        <topology evidence="1 11">Single-pass type II membrane protein</topology>
    </subcellularLocation>
</comment>
<keyword evidence="6 11" id="KW-0735">Signal-anchor</keyword>
<evidence type="ECO:0000256" key="12">
    <source>
        <dbReference type="SAM" id="MobiDB-lite"/>
    </source>
</evidence>
<evidence type="ECO:0000256" key="9">
    <source>
        <dbReference type="ARBA" id="ARBA00023180"/>
    </source>
</evidence>
<comment type="caution">
    <text evidence="13">The sequence shown here is derived from an EMBL/GenBank/DDBJ whole genome shotgun (WGS) entry which is preliminary data.</text>
</comment>
<evidence type="ECO:0000256" key="11">
    <source>
        <dbReference type="RuleBase" id="RU366043"/>
    </source>
</evidence>
<evidence type="ECO:0000256" key="6">
    <source>
        <dbReference type="ARBA" id="ARBA00022968"/>
    </source>
</evidence>
<protein>
    <recommendedName>
        <fullName evidence="11">Methyltransferase</fullName>
        <ecNumber evidence="11">2.1.1.-</ecNumber>
    </recommendedName>
</protein>
<sequence length="697" mass="79210">MSRPSQRGVSGVRISGSSSDLGDSQKKDRTEKEDLDRRASSDPSSFAMRFPFRMVLPDNSPSKCGINGNGFASDPFITSSTRSRHKLTMLLLKFSLVLIVILALAGSFWWTISISTTSRGHIFLGYRRLQEQLVSDLWDIGELSLGSSRFKDLEFCSLELENYVPCFNLSENLALRFSDGHEYDRHCMHGMRQNCLVLPPVNYKIPLRWPTGKDVIWLANVKITAQEVLSSGSLTKRMMMLDEEQISFRSASHMFDGVEDYSHQIAEMIGLRNESNFIKSGVRTILDIGCGYGSFGAHLFSKQILTMCIANYEASGSQVQLTLERGLPAMIGSFTSKQLPYPSLSFDMLHCARCGIDWDQQDGILLIEADRVLKPGGYFVWTSPVTNTQAFHRNKDNQKRWNFVHDFAENLCWEMLSQQDETVVWRKTSKKSCYSSRKPGSGPSLCSKIHDVESPYYRPLQACIGGTQSRRWISIQERSIWPSRAHPAKNELAIYGLHPEEFAEDSETSRMAVRNYWSLLSPLIFSDHPKRPGDEDPSPPYNMLRNVLDMNARFGGFNSALLEAGKSVWVMNVVPTTGPNYLPLILDRGYVGVLHDWCEAFPTYPRTYDMVHAEGLLSLEYGQQRRCTMLDLFSEIDRLLRPEGWVIIQDRAPLVESARALTTRLKWDARIVEIGSNSDERLLICQKPFFKRQPNYA</sequence>
<dbReference type="Gene3D" id="3.40.50.150">
    <property type="entry name" value="Vaccinia Virus protein VP39"/>
    <property type="match status" value="1"/>
</dbReference>
<keyword evidence="8 11" id="KW-0472">Membrane</keyword>
<gene>
    <name evidence="13" type="ORF">FNV43_RR11023</name>
</gene>
<evidence type="ECO:0000256" key="4">
    <source>
        <dbReference type="ARBA" id="ARBA00022679"/>
    </source>
</evidence>
<keyword evidence="5 11" id="KW-0812">Transmembrane</keyword>
<dbReference type="PANTHER" id="PTHR10108:SF899">
    <property type="entry name" value="PECTIN METHYLTRANSFERASE QUA2-RELATED"/>
    <property type="match status" value="1"/>
</dbReference>
<feature type="transmembrane region" description="Helical" evidence="11">
    <location>
        <begin position="90"/>
        <end position="110"/>
    </location>
</feature>
<dbReference type="AlphaFoldDB" id="A0A8K0H4T1"/>
<evidence type="ECO:0000313" key="13">
    <source>
        <dbReference type="EMBL" id="KAF3445846.1"/>
    </source>
</evidence>
<comment type="similarity">
    <text evidence="2 11">Belongs to the methyltransferase superfamily.</text>
</comment>
<dbReference type="CDD" id="cd02440">
    <property type="entry name" value="AdoMet_MTases"/>
    <property type="match status" value="1"/>
</dbReference>
<dbReference type="InterPro" id="IPR004159">
    <property type="entry name" value="Put_SAM_MeTrfase"/>
</dbReference>
<dbReference type="EMBL" id="VOIH02000005">
    <property type="protein sequence ID" value="KAF3445846.1"/>
    <property type="molecule type" value="Genomic_DNA"/>
</dbReference>
<name>A0A8K0H4T1_9ROSA</name>
<keyword evidence="9 11" id="KW-0325">Glycoprotein</keyword>
<dbReference type="EC" id="2.1.1.-" evidence="11"/>
<dbReference type="OrthoDB" id="2013972at2759"/>
<dbReference type="InterPro" id="IPR029063">
    <property type="entry name" value="SAM-dependent_MTases_sf"/>
</dbReference>
<dbReference type="GO" id="GO:0005737">
    <property type="term" value="C:cytoplasm"/>
    <property type="evidence" value="ECO:0007669"/>
    <property type="project" value="TreeGrafter"/>
</dbReference>
<dbReference type="FunFam" id="3.40.50.150:FF:000119">
    <property type="entry name" value="probable pectin methyltransferase QUA2"/>
    <property type="match status" value="1"/>
</dbReference>
<evidence type="ECO:0000256" key="3">
    <source>
        <dbReference type="ARBA" id="ARBA00022603"/>
    </source>
</evidence>
<dbReference type="GO" id="GO:0032259">
    <property type="term" value="P:methylation"/>
    <property type="evidence" value="ECO:0007669"/>
    <property type="project" value="UniProtKB-KW"/>
</dbReference>
<evidence type="ECO:0000256" key="5">
    <source>
        <dbReference type="ARBA" id="ARBA00022692"/>
    </source>
</evidence>
<dbReference type="GO" id="GO:0016020">
    <property type="term" value="C:membrane"/>
    <property type="evidence" value="ECO:0007669"/>
    <property type="project" value="UniProtKB-SubCell"/>
</dbReference>
<dbReference type="Pfam" id="PF03141">
    <property type="entry name" value="Methyltransf_29"/>
    <property type="match status" value="1"/>
</dbReference>
<proteinExistence type="inferred from homology"/>